<feature type="compositionally biased region" description="Basic and acidic residues" evidence="2">
    <location>
        <begin position="325"/>
        <end position="367"/>
    </location>
</feature>
<feature type="domain" description="Bud22" evidence="3">
    <location>
        <begin position="273"/>
        <end position="418"/>
    </location>
</feature>
<feature type="compositionally biased region" description="Polar residues" evidence="2">
    <location>
        <begin position="1"/>
        <end position="11"/>
    </location>
</feature>
<dbReference type="AlphaFoldDB" id="A0ABD3Q806"/>
<dbReference type="InterPro" id="IPR037393">
    <property type="entry name" value="Bud22/SRFB1"/>
</dbReference>
<feature type="compositionally biased region" description="Basic and acidic residues" evidence="2">
    <location>
        <begin position="138"/>
        <end position="150"/>
    </location>
</feature>
<organism evidence="4 5">
    <name type="scientific">Stephanodiscus triporus</name>
    <dbReference type="NCBI Taxonomy" id="2934178"/>
    <lineage>
        <taxon>Eukaryota</taxon>
        <taxon>Sar</taxon>
        <taxon>Stramenopiles</taxon>
        <taxon>Ochrophyta</taxon>
        <taxon>Bacillariophyta</taxon>
        <taxon>Coscinodiscophyceae</taxon>
        <taxon>Thalassiosirophycidae</taxon>
        <taxon>Stephanodiscales</taxon>
        <taxon>Stephanodiscaceae</taxon>
        <taxon>Stephanodiscus</taxon>
    </lineage>
</organism>
<accession>A0ABD3Q806</accession>
<evidence type="ECO:0000313" key="5">
    <source>
        <dbReference type="Proteomes" id="UP001530315"/>
    </source>
</evidence>
<dbReference type="EMBL" id="JALLAZ020000385">
    <property type="protein sequence ID" value="KAL3796527.1"/>
    <property type="molecule type" value="Genomic_DNA"/>
</dbReference>
<evidence type="ECO:0000256" key="1">
    <source>
        <dbReference type="ARBA" id="ARBA00023054"/>
    </source>
</evidence>
<feature type="compositionally biased region" description="Basic residues" evidence="2">
    <location>
        <begin position="296"/>
        <end position="307"/>
    </location>
</feature>
<evidence type="ECO:0000256" key="2">
    <source>
        <dbReference type="SAM" id="MobiDB-lite"/>
    </source>
</evidence>
<keyword evidence="1" id="KW-0175">Coiled coil</keyword>
<sequence length="418" mass="46632">MSAATHGTNPKQSKKGKSGKRARQSPEEQYQIESIDRYNKLNHACSKHLHREAKIVKSFECQKIVRAIKAAKDSLSTGEGDDDNKDKNDIISKALKRIETLQLKLERTKNMDLDVLVQVGLKRLGVLSLDPRVNAEHNLVVDDKGDKDESTNESQQRKASLQYDDPFYQTLLESVLRHKRLSTSLDMLNDKVTEYRQWTMRREVMRRGEDNPGENLYGGNKKKKKNNRHGSASGNDTIVVAGGFHGRKRGLDLGGHEGASGLFIGSLAGNSAVAYSDGGDHDTEGNEDDEADGKKNRPGQRARRAKAKAIEARKAGKTWDSSMNWREKKKDRNGNTHDDGKKNKRLKGEDGGQDYNSRRGEWKRNEVDVGAMPKAAQHIATMGKTWKEEGNAHPSWAAAAAKKSQGMAKFEGKKITFN</sequence>
<proteinExistence type="predicted"/>
<feature type="region of interest" description="Disordered" evidence="2">
    <location>
        <begin position="138"/>
        <end position="162"/>
    </location>
</feature>
<feature type="region of interest" description="Disordered" evidence="2">
    <location>
        <begin position="275"/>
        <end position="375"/>
    </location>
</feature>
<feature type="region of interest" description="Disordered" evidence="2">
    <location>
        <begin position="1"/>
        <end position="31"/>
    </location>
</feature>
<evidence type="ECO:0000259" key="3">
    <source>
        <dbReference type="Pfam" id="PF09073"/>
    </source>
</evidence>
<protein>
    <recommendedName>
        <fullName evidence="3">Bud22 domain-containing protein</fullName>
    </recommendedName>
</protein>
<feature type="region of interest" description="Disordered" evidence="2">
    <location>
        <begin position="206"/>
        <end position="236"/>
    </location>
</feature>
<feature type="compositionally biased region" description="Basic residues" evidence="2">
    <location>
        <begin position="12"/>
        <end position="23"/>
    </location>
</feature>
<keyword evidence="5" id="KW-1185">Reference proteome</keyword>
<dbReference type="PANTHER" id="PTHR23325">
    <property type="entry name" value="SERUM RESPONSE FACTOR-BINDING"/>
    <property type="match status" value="1"/>
</dbReference>
<dbReference type="InterPro" id="IPR015158">
    <property type="entry name" value="Bud22_dom"/>
</dbReference>
<dbReference type="Pfam" id="PF09073">
    <property type="entry name" value="BUD22"/>
    <property type="match status" value="1"/>
</dbReference>
<evidence type="ECO:0000313" key="4">
    <source>
        <dbReference type="EMBL" id="KAL3796527.1"/>
    </source>
</evidence>
<name>A0ABD3Q806_9STRA</name>
<dbReference type="Proteomes" id="UP001530315">
    <property type="component" value="Unassembled WGS sequence"/>
</dbReference>
<comment type="caution">
    <text evidence="4">The sequence shown here is derived from an EMBL/GenBank/DDBJ whole genome shotgun (WGS) entry which is preliminary data.</text>
</comment>
<dbReference type="PANTHER" id="PTHR23325:SF1">
    <property type="entry name" value="SERUM RESPONSE FACTOR-BINDING PROTEIN 1"/>
    <property type="match status" value="1"/>
</dbReference>
<reference evidence="4 5" key="1">
    <citation type="submission" date="2024-10" db="EMBL/GenBank/DDBJ databases">
        <title>Updated reference genomes for cyclostephanoid diatoms.</title>
        <authorList>
            <person name="Roberts W.R."/>
            <person name="Alverson A.J."/>
        </authorList>
    </citation>
    <scope>NUCLEOTIDE SEQUENCE [LARGE SCALE GENOMIC DNA]</scope>
    <source>
        <strain evidence="4 5">AJA276-08</strain>
    </source>
</reference>
<gene>
    <name evidence="4" type="ORF">ACHAW5_004429</name>
</gene>